<dbReference type="AlphaFoldDB" id="A0A2P2P176"/>
<evidence type="ECO:0000313" key="1">
    <source>
        <dbReference type="EMBL" id="MBX48515.1"/>
    </source>
</evidence>
<dbReference type="EMBL" id="GGEC01068031">
    <property type="protein sequence ID" value="MBX48515.1"/>
    <property type="molecule type" value="Transcribed_RNA"/>
</dbReference>
<protein>
    <submittedName>
        <fullName evidence="1">Uncharacterized protein</fullName>
    </submittedName>
</protein>
<organism evidence="1">
    <name type="scientific">Rhizophora mucronata</name>
    <name type="common">Asiatic mangrove</name>
    <dbReference type="NCBI Taxonomy" id="61149"/>
    <lineage>
        <taxon>Eukaryota</taxon>
        <taxon>Viridiplantae</taxon>
        <taxon>Streptophyta</taxon>
        <taxon>Embryophyta</taxon>
        <taxon>Tracheophyta</taxon>
        <taxon>Spermatophyta</taxon>
        <taxon>Magnoliopsida</taxon>
        <taxon>eudicotyledons</taxon>
        <taxon>Gunneridae</taxon>
        <taxon>Pentapetalae</taxon>
        <taxon>rosids</taxon>
        <taxon>fabids</taxon>
        <taxon>Malpighiales</taxon>
        <taxon>Rhizophoraceae</taxon>
        <taxon>Rhizophora</taxon>
    </lineage>
</organism>
<proteinExistence type="predicted"/>
<accession>A0A2P2P176</accession>
<reference evidence="1" key="1">
    <citation type="submission" date="2018-02" db="EMBL/GenBank/DDBJ databases">
        <title>Rhizophora mucronata_Transcriptome.</title>
        <authorList>
            <person name="Meera S.P."/>
            <person name="Sreeshan A."/>
            <person name="Augustine A."/>
        </authorList>
    </citation>
    <scope>NUCLEOTIDE SEQUENCE</scope>
    <source>
        <tissue evidence="1">Leaf</tissue>
    </source>
</reference>
<name>A0A2P2P176_RHIMU</name>
<sequence>MCLFLLIGDETIACITKYEMGVQNKHVANVNVTSYHL</sequence>